<reference evidence="4 5" key="1">
    <citation type="submission" date="2024-04" db="EMBL/GenBank/DDBJ databases">
        <authorList>
            <person name="Wu Y.S."/>
            <person name="Zhang L."/>
        </authorList>
    </citation>
    <scope>NUCLEOTIDE SEQUENCE [LARGE SCALE GENOMIC DNA]</scope>
    <source>
        <strain evidence="4 5">KG-01</strain>
    </source>
</reference>
<comment type="caution">
    <text evidence="4">The sequence shown here is derived from an EMBL/GenBank/DDBJ whole genome shotgun (WGS) entry which is preliminary data.</text>
</comment>
<dbReference type="PANTHER" id="PTHR21660:SF1">
    <property type="entry name" value="ACYL-COENZYME A THIOESTERASE 13"/>
    <property type="match status" value="1"/>
</dbReference>
<proteinExistence type="inferred from homology"/>
<protein>
    <submittedName>
        <fullName evidence="4">PaaI family thioesterase</fullName>
        <ecNumber evidence="4">3.1.2.-</ecNumber>
    </submittedName>
</protein>
<dbReference type="Pfam" id="PF03061">
    <property type="entry name" value="4HBT"/>
    <property type="match status" value="1"/>
</dbReference>
<keyword evidence="2 4" id="KW-0378">Hydrolase</keyword>
<evidence type="ECO:0000313" key="5">
    <source>
        <dbReference type="Proteomes" id="UP001398420"/>
    </source>
</evidence>
<keyword evidence="5" id="KW-1185">Reference proteome</keyword>
<dbReference type="InterPro" id="IPR029069">
    <property type="entry name" value="HotDog_dom_sf"/>
</dbReference>
<sequence>MTTKLSIQQRFEALDLWHKVGFQFVKAENGYAEIHLPFKKEIENTSGTLHGGIIMMALDNVMGMATMSVGFDNVLTIQMETRFIRQGDEGVQKITGHVIEKTRSTVIVEGRIHNPAGELVALCTATFKGIIEK</sequence>
<dbReference type="EMBL" id="JBCEWA010000012">
    <property type="protein sequence ID" value="MEL5989407.1"/>
    <property type="molecule type" value="Genomic_DNA"/>
</dbReference>
<dbReference type="InterPro" id="IPR039298">
    <property type="entry name" value="ACOT13"/>
</dbReference>
<evidence type="ECO:0000256" key="1">
    <source>
        <dbReference type="ARBA" id="ARBA00008324"/>
    </source>
</evidence>
<dbReference type="EC" id="3.1.2.-" evidence="4"/>
<dbReference type="GO" id="GO:0016787">
    <property type="term" value="F:hydrolase activity"/>
    <property type="evidence" value="ECO:0007669"/>
    <property type="project" value="UniProtKB-KW"/>
</dbReference>
<organism evidence="4 5">
    <name type="scientific">Kurthia gibsonii</name>
    <dbReference type="NCBI Taxonomy" id="33946"/>
    <lineage>
        <taxon>Bacteria</taxon>
        <taxon>Bacillati</taxon>
        <taxon>Bacillota</taxon>
        <taxon>Bacilli</taxon>
        <taxon>Bacillales</taxon>
        <taxon>Caryophanaceae</taxon>
        <taxon>Kurthia</taxon>
    </lineage>
</organism>
<dbReference type="InterPro" id="IPR003736">
    <property type="entry name" value="PAAI_dom"/>
</dbReference>
<dbReference type="RefSeq" id="WP_068455663.1">
    <property type="nucleotide sequence ID" value="NZ_CP147847.1"/>
</dbReference>
<gene>
    <name evidence="4" type="ORF">AAF454_13420</name>
</gene>
<dbReference type="PANTHER" id="PTHR21660">
    <property type="entry name" value="THIOESTERASE SUPERFAMILY MEMBER-RELATED"/>
    <property type="match status" value="1"/>
</dbReference>
<dbReference type="Proteomes" id="UP001398420">
    <property type="component" value="Unassembled WGS sequence"/>
</dbReference>
<feature type="domain" description="Thioesterase" evidence="3">
    <location>
        <begin position="47"/>
        <end position="120"/>
    </location>
</feature>
<name>A0ABU9LQT1_9BACL</name>
<evidence type="ECO:0000259" key="3">
    <source>
        <dbReference type="Pfam" id="PF03061"/>
    </source>
</evidence>
<comment type="similarity">
    <text evidence="1">Belongs to the thioesterase PaaI family.</text>
</comment>
<dbReference type="SUPFAM" id="SSF54637">
    <property type="entry name" value="Thioesterase/thiol ester dehydrase-isomerase"/>
    <property type="match status" value="1"/>
</dbReference>
<dbReference type="InterPro" id="IPR006683">
    <property type="entry name" value="Thioestr_dom"/>
</dbReference>
<dbReference type="NCBIfam" id="TIGR00369">
    <property type="entry name" value="unchar_dom_1"/>
    <property type="match status" value="1"/>
</dbReference>
<dbReference type="CDD" id="cd03443">
    <property type="entry name" value="PaaI_thioesterase"/>
    <property type="match status" value="1"/>
</dbReference>
<dbReference type="Gene3D" id="3.10.129.10">
    <property type="entry name" value="Hotdog Thioesterase"/>
    <property type="match status" value="1"/>
</dbReference>
<evidence type="ECO:0000313" key="4">
    <source>
        <dbReference type="EMBL" id="MEL5989407.1"/>
    </source>
</evidence>
<accession>A0ABU9LQT1</accession>
<evidence type="ECO:0000256" key="2">
    <source>
        <dbReference type="ARBA" id="ARBA00022801"/>
    </source>
</evidence>